<dbReference type="GO" id="GO:0005813">
    <property type="term" value="C:centrosome"/>
    <property type="evidence" value="ECO:0007669"/>
    <property type="project" value="InterPro"/>
</dbReference>
<dbReference type="GO" id="GO:0032053">
    <property type="term" value="P:ciliary basal body organization"/>
    <property type="evidence" value="ECO:0007669"/>
    <property type="project" value="TreeGrafter"/>
</dbReference>
<dbReference type="GO" id="GO:0007099">
    <property type="term" value="P:centriole replication"/>
    <property type="evidence" value="ECO:0007669"/>
    <property type="project" value="TreeGrafter"/>
</dbReference>
<protein>
    <submittedName>
        <fullName evidence="2">Uncharacterized protein</fullName>
    </submittedName>
</protein>
<reference evidence="2 3" key="1">
    <citation type="submission" date="2024-05" db="EMBL/GenBank/DDBJ databases">
        <authorList>
            <person name="Wallberg A."/>
        </authorList>
    </citation>
    <scope>NUCLEOTIDE SEQUENCE [LARGE SCALE GENOMIC DNA]</scope>
</reference>
<dbReference type="AlphaFoldDB" id="A0AAV2R4E7"/>
<dbReference type="GO" id="GO:0005814">
    <property type="term" value="C:centriole"/>
    <property type="evidence" value="ECO:0007669"/>
    <property type="project" value="TreeGrafter"/>
</dbReference>
<feature type="compositionally biased region" description="Low complexity" evidence="1">
    <location>
        <begin position="69"/>
        <end position="78"/>
    </location>
</feature>
<feature type="non-terminal residue" evidence="2">
    <location>
        <position position="1"/>
    </location>
</feature>
<comment type="caution">
    <text evidence="2">The sequence shown here is derived from an EMBL/GenBank/DDBJ whole genome shotgun (WGS) entry which is preliminary data.</text>
</comment>
<dbReference type="GO" id="GO:0010457">
    <property type="term" value="P:centriole-centriole cohesion"/>
    <property type="evidence" value="ECO:0007669"/>
    <property type="project" value="TreeGrafter"/>
</dbReference>
<feature type="non-terminal residue" evidence="2">
    <location>
        <position position="905"/>
    </location>
</feature>
<dbReference type="GO" id="GO:0036064">
    <property type="term" value="C:ciliary basal body"/>
    <property type="evidence" value="ECO:0007669"/>
    <property type="project" value="InterPro"/>
</dbReference>
<sequence length="905" mass="101724">AVYGCMSEDGPSGHRVRGPACECLITLNQQLKTRIDIFRNPHLSPSRHQVITPTSSVVLSLSTDMTGGSSTSSSHSLLNHNGADVRPSGDGKDRSQSSCALSHAISSSTIHEADDGDEFILLGAHQMTVTTHCCCVLQCAWPLLVAGRPQLQGLSLALVEATLDLLAQCTLASVLWINMNEDDQHQQVTDVIIMMTKEIIKMLSDIQESLRCRKFEPENKYQLMCFRNLALVLSRMLVDFVSVEEASKILDDESFDGLQNLLLNSWFSLECSSLHQQLLGHLMSAKPTAGQQIESMLHAAKLLRTTATFMSTSSTKQQDFIMLAEQCIDISLVHQSPVFIEKLVRGLAKQGAHGQMSQEYIEKAENLLLDIFSFPDATFRLLSHKSVLHLVEESIGVSCASDVSKSRSIRILVLLSPSIIKQLLYGNMMDCTKEVVETSRNILLSLMRGKALMRGEVWQAAAKCWKGCLNHIVCLANTQTHIGRAVLALPRDIFTSEPDYKKLVLMFHLQCLYIKDGTTRRAAFQEVVHYLLPGAGVYHPDPYTIDLDTQYNIFLTQQPIIMTKILPPIAIESGRLLQVLELIVGSGSNIDREVQRAAWSQLAFILQDPRLHATMLHHCSLEYLITSLSDMLKVDISMGVTLEFIPGIIEVLRQLAIYSTDVRITLANDLEVLLCILRSSLIHSSNEHFRSSSSCLMFFLLFNDVMKTTQKTNNKDEINNKNVYWLVPELLRDKVHLPFHCDAYKWPEHFQISTDMRIVLNLVHQDNQKARYAMEFLQCVWLEAQVSGGLDGLTSSEWEPVEFSQVLNLPTEGENILRSFITTNLIKDIIYAVENGTSHVEVKKNVNMLKCSYLQLPLLPKLRSRHFFPDLWSQAMKRFVTSQPNSTSDEQLLCHVIDSIDTLLQ</sequence>
<dbReference type="EMBL" id="CAXKWB010014567">
    <property type="protein sequence ID" value="CAL4111053.1"/>
    <property type="molecule type" value="Genomic_DNA"/>
</dbReference>
<feature type="region of interest" description="Disordered" evidence="1">
    <location>
        <begin position="69"/>
        <end position="97"/>
    </location>
</feature>
<organism evidence="2 3">
    <name type="scientific">Meganyctiphanes norvegica</name>
    <name type="common">Northern krill</name>
    <name type="synonym">Thysanopoda norvegica</name>
    <dbReference type="NCBI Taxonomy" id="48144"/>
    <lineage>
        <taxon>Eukaryota</taxon>
        <taxon>Metazoa</taxon>
        <taxon>Ecdysozoa</taxon>
        <taxon>Arthropoda</taxon>
        <taxon>Crustacea</taxon>
        <taxon>Multicrustacea</taxon>
        <taxon>Malacostraca</taxon>
        <taxon>Eumalacostraca</taxon>
        <taxon>Eucarida</taxon>
        <taxon>Euphausiacea</taxon>
        <taxon>Euphausiidae</taxon>
        <taxon>Meganyctiphanes</taxon>
    </lineage>
</organism>
<keyword evidence="3" id="KW-1185">Reference proteome</keyword>
<dbReference type="PANTHER" id="PTHR31691:SF1">
    <property type="entry name" value="ROTATIN"/>
    <property type="match status" value="1"/>
</dbReference>
<dbReference type="InterPro" id="IPR030791">
    <property type="entry name" value="Rotatin"/>
</dbReference>
<evidence type="ECO:0000313" key="3">
    <source>
        <dbReference type="Proteomes" id="UP001497623"/>
    </source>
</evidence>
<gene>
    <name evidence="2" type="ORF">MNOR_LOCUS19541</name>
</gene>
<accession>A0AAV2R4E7</accession>
<dbReference type="Proteomes" id="UP001497623">
    <property type="component" value="Unassembled WGS sequence"/>
</dbReference>
<evidence type="ECO:0000256" key="1">
    <source>
        <dbReference type="SAM" id="MobiDB-lite"/>
    </source>
</evidence>
<evidence type="ECO:0000313" key="2">
    <source>
        <dbReference type="EMBL" id="CAL4111053.1"/>
    </source>
</evidence>
<name>A0AAV2R4E7_MEGNR</name>
<proteinExistence type="predicted"/>
<dbReference type="PANTHER" id="PTHR31691">
    <property type="entry name" value="ROTATIN"/>
    <property type="match status" value="1"/>
</dbReference>